<dbReference type="Pfam" id="PF12804">
    <property type="entry name" value="NTP_transf_3"/>
    <property type="match status" value="1"/>
</dbReference>
<feature type="domain" description="MobA-like NTP transferase" evidence="4">
    <location>
        <begin position="3"/>
        <end position="106"/>
    </location>
</feature>
<dbReference type="CDD" id="cd02523">
    <property type="entry name" value="PC_cytidylyltransferase"/>
    <property type="match status" value="1"/>
</dbReference>
<dbReference type="InterPro" id="IPR025877">
    <property type="entry name" value="MobA-like_NTP_Trfase"/>
</dbReference>
<comment type="caution">
    <text evidence="5">The sequence shown here is derived from an EMBL/GenBank/DDBJ whole genome shotgun (WGS) entry which is preliminary data.</text>
</comment>
<proteinExistence type="predicted"/>
<protein>
    <submittedName>
        <fullName evidence="5">NTP transferase domain-containing protein</fullName>
    </submittedName>
</protein>
<dbReference type="Gene3D" id="3.90.550.10">
    <property type="entry name" value="Spore Coat Polysaccharide Biosynthesis Protein SpsA, Chain A"/>
    <property type="match status" value="1"/>
</dbReference>
<dbReference type="InterPro" id="IPR017189">
    <property type="entry name" value="CTP-phospocholine_CTT"/>
</dbReference>
<keyword evidence="3" id="KW-0460">Magnesium</keyword>
<dbReference type="InterPro" id="IPR029044">
    <property type="entry name" value="Nucleotide-diphossugar_trans"/>
</dbReference>
<evidence type="ECO:0000256" key="2">
    <source>
        <dbReference type="ARBA" id="ARBA00022695"/>
    </source>
</evidence>
<dbReference type="EMBL" id="JAKKDL010000012">
    <property type="protein sequence ID" value="MCF7530280.1"/>
    <property type="molecule type" value="Genomic_DNA"/>
</dbReference>
<dbReference type="Proteomes" id="UP001201397">
    <property type="component" value="Unassembled WGS sequence"/>
</dbReference>
<evidence type="ECO:0000256" key="1">
    <source>
        <dbReference type="ARBA" id="ARBA00022679"/>
    </source>
</evidence>
<dbReference type="PANTHER" id="PTHR43584">
    <property type="entry name" value="NUCLEOTIDYL TRANSFERASE"/>
    <property type="match status" value="1"/>
</dbReference>
<accession>A0AAW5AGR7</accession>
<dbReference type="PANTHER" id="PTHR43584:SF5">
    <property type="entry name" value="PROTEIN LICC"/>
    <property type="match status" value="1"/>
</dbReference>
<evidence type="ECO:0000313" key="6">
    <source>
        <dbReference type="Proteomes" id="UP001201397"/>
    </source>
</evidence>
<evidence type="ECO:0000256" key="3">
    <source>
        <dbReference type="ARBA" id="ARBA00022842"/>
    </source>
</evidence>
<evidence type="ECO:0000259" key="4">
    <source>
        <dbReference type="Pfam" id="PF12804"/>
    </source>
</evidence>
<organism evidence="5 6">
    <name type="scientific">Neisseria lisongii</name>
    <dbReference type="NCBI Taxonomy" id="2912188"/>
    <lineage>
        <taxon>Bacteria</taxon>
        <taxon>Pseudomonadati</taxon>
        <taxon>Pseudomonadota</taxon>
        <taxon>Betaproteobacteria</taxon>
        <taxon>Neisseriales</taxon>
        <taxon>Neisseriaceae</taxon>
        <taxon>Neisseria</taxon>
    </lineage>
</organism>
<gene>
    <name evidence="5" type="ORF">L4H06_08590</name>
</gene>
<sequence length="229" mass="26962">MNAIILAAGLGSRLKEITQQTHKALLPINGKPNIERIIEYLQQAGINDVYIVTGYLKEQFEYLKDKYGCKLIYNKFYKEYNNIYSFYLISQYFSNSYVIDADVVLSKNIFLNKLTTSAYFLITRPKSLNNEWIPQIDKNRKIHHINISNEDKPSLLGISYWQDSDAKKILDDLDDYINNETLKNASLYWDNIPMKILDKLNVYSYILQDSDAFEIDRKEDYQFVLQNFK</sequence>
<dbReference type="GO" id="GO:0016779">
    <property type="term" value="F:nucleotidyltransferase activity"/>
    <property type="evidence" value="ECO:0007669"/>
    <property type="project" value="UniProtKB-KW"/>
</dbReference>
<dbReference type="AlphaFoldDB" id="A0AAW5AGR7"/>
<name>A0AAW5AGR7_9NEIS</name>
<evidence type="ECO:0000313" key="5">
    <source>
        <dbReference type="EMBL" id="MCF7530280.1"/>
    </source>
</evidence>
<dbReference type="RefSeq" id="WP_237093158.1">
    <property type="nucleotide sequence ID" value="NZ_JAKKDL010000012.1"/>
</dbReference>
<dbReference type="PIRSF" id="PIRSF037382">
    <property type="entry name" value="CCT_LicC"/>
    <property type="match status" value="1"/>
</dbReference>
<dbReference type="SUPFAM" id="SSF53448">
    <property type="entry name" value="Nucleotide-diphospho-sugar transferases"/>
    <property type="match status" value="1"/>
</dbReference>
<keyword evidence="1 5" id="KW-0808">Transferase</keyword>
<reference evidence="5" key="1">
    <citation type="submission" date="2022-01" db="EMBL/GenBank/DDBJ databases">
        <title>Neisseria sp. ZJ104.</title>
        <authorList>
            <person name="Yang C."/>
        </authorList>
    </citation>
    <scope>NUCLEOTIDE SEQUENCE</scope>
    <source>
        <strain evidence="5">ZJ104</strain>
    </source>
</reference>
<dbReference type="InterPro" id="IPR050065">
    <property type="entry name" value="GlmU-like"/>
</dbReference>
<keyword evidence="2" id="KW-0548">Nucleotidyltransferase</keyword>